<evidence type="ECO:0000256" key="9">
    <source>
        <dbReference type="ARBA" id="ARBA00048165"/>
    </source>
</evidence>
<evidence type="ECO:0000313" key="15">
    <source>
        <dbReference type="Proteomes" id="UP000694867"/>
    </source>
</evidence>
<protein>
    <recommendedName>
        <fullName evidence="12">tRNA:m(4)X modification enzyme TRM13</fullName>
        <ecNumber evidence="12">2.1.1.225</ecNumber>
    </recommendedName>
</protein>
<comment type="catalytic activity">
    <reaction evidence="10 12">
        <text>cytidine(4) in tRNA(Gly)(GCC) + S-adenosyl-L-methionine = 2'-O-methylcytidine(4) in tRNA(Gly)(GCC) + S-adenosyl-L-homocysteine + H(+)</text>
        <dbReference type="Rhea" id="RHEA:43192"/>
        <dbReference type="Rhea" id="RHEA-COMP:10399"/>
        <dbReference type="Rhea" id="RHEA-COMP:10400"/>
        <dbReference type="ChEBI" id="CHEBI:15378"/>
        <dbReference type="ChEBI" id="CHEBI:57856"/>
        <dbReference type="ChEBI" id="CHEBI:59789"/>
        <dbReference type="ChEBI" id="CHEBI:74495"/>
        <dbReference type="ChEBI" id="CHEBI:82748"/>
        <dbReference type="EC" id="2.1.1.225"/>
    </reaction>
</comment>
<evidence type="ECO:0000256" key="11">
    <source>
        <dbReference type="ARBA" id="ARBA00049393"/>
    </source>
</evidence>
<dbReference type="InterPro" id="IPR021721">
    <property type="entry name" value="Znf_CCCH-type_TRM13"/>
</dbReference>
<comment type="catalytic activity">
    <reaction evidence="9 12">
        <text>cytidine(4) in tRNA(Pro) + S-adenosyl-L-methionine = 2'-O-methylcytidine(4) in tRNA(Pro) + S-adenosyl-L-homocysteine + H(+)</text>
        <dbReference type="Rhea" id="RHEA:32767"/>
        <dbReference type="Rhea" id="RHEA-COMP:10397"/>
        <dbReference type="Rhea" id="RHEA-COMP:10398"/>
        <dbReference type="ChEBI" id="CHEBI:15378"/>
        <dbReference type="ChEBI" id="CHEBI:57856"/>
        <dbReference type="ChEBI" id="CHEBI:59789"/>
        <dbReference type="ChEBI" id="CHEBI:74495"/>
        <dbReference type="ChEBI" id="CHEBI:82748"/>
        <dbReference type="EC" id="2.1.1.225"/>
    </reaction>
</comment>
<evidence type="ECO:0000256" key="1">
    <source>
        <dbReference type="ARBA" id="ARBA00005265"/>
    </source>
</evidence>
<dbReference type="PROSITE" id="PS51800">
    <property type="entry name" value="ZF_CHHC_U11_48K"/>
    <property type="match status" value="1"/>
</dbReference>
<evidence type="ECO:0000256" key="4">
    <source>
        <dbReference type="ARBA" id="ARBA00022691"/>
    </source>
</evidence>
<keyword evidence="5 12" id="KW-0819">tRNA processing</keyword>
<dbReference type="InterPro" id="IPR039044">
    <property type="entry name" value="Trm13"/>
</dbReference>
<comment type="catalytic activity">
    <reaction evidence="11 12">
        <text>adenosine(4) in tRNA(His) + S-adenosyl-L-methionine = 2'-O-methyladenosine(4) in tRNA(His) + S-adenosyl-L-homocysteine + H(+)</text>
        <dbReference type="Rhea" id="RHEA:43196"/>
        <dbReference type="Rhea" id="RHEA-COMP:10401"/>
        <dbReference type="Rhea" id="RHEA-COMP:10402"/>
        <dbReference type="ChEBI" id="CHEBI:15378"/>
        <dbReference type="ChEBI" id="CHEBI:57856"/>
        <dbReference type="ChEBI" id="CHEBI:59789"/>
        <dbReference type="ChEBI" id="CHEBI:74411"/>
        <dbReference type="ChEBI" id="CHEBI:74477"/>
        <dbReference type="EC" id="2.1.1.225"/>
    </reaction>
</comment>
<keyword evidence="3 12" id="KW-0808">Transferase</keyword>
<dbReference type="InterPro" id="IPR007871">
    <property type="entry name" value="Methyltransferase_TRM13"/>
</dbReference>
<keyword evidence="8 12" id="KW-0862">Zinc</keyword>
<evidence type="ECO:0000256" key="13">
    <source>
        <dbReference type="SAM" id="MobiDB-lite"/>
    </source>
</evidence>
<gene>
    <name evidence="16" type="primary">LOC100899210</name>
</gene>
<proteinExistence type="inferred from homology"/>
<evidence type="ECO:0000256" key="2">
    <source>
        <dbReference type="ARBA" id="ARBA00022603"/>
    </source>
</evidence>
<dbReference type="Pfam" id="PF05206">
    <property type="entry name" value="TRM13"/>
    <property type="match status" value="1"/>
</dbReference>
<keyword evidence="6 12" id="KW-0479">Metal-binding</keyword>
<dbReference type="KEGG" id="goe:100899210"/>
<keyword evidence="2 12" id="KW-0489">Methyltransferase</keyword>
<evidence type="ECO:0000256" key="3">
    <source>
        <dbReference type="ARBA" id="ARBA00022679"/>
    </source>
</evidence>
<dbReference type="EC" id="2.1.1.225" evidence="12"/>
<feature type="domain" description="CHHC U11-48K-type" evidence="14">
    <location>
        <begin position="87"/>
        <end position="114"/>
    </location>
</feature>
<evidence type="ECO:0000256" key="8">
    <source>
        <dbReference type="ARBA" id="ARBA00022833"/>
    </source>
</evidence>
<evidence type="ECO:0000256" key="5">
    <source>
        <dbReference type="ARBA" id="ARBA00022694"/>
    </source>
</evidence>
<name>A0AAJ7SCZ8_9ACAR</name>
<dbReference type="GeneID" id="100899210"/>
<keyword evidence="7 12" id="KW-0863">Zinc-finger</keyword>
<dbReference type="GO" id="GO:0106050">
    <property type="term" value="F:tRNA 2'-O-methyltransferase activity"/>
    <property type="evidence" value="ECO:0007669"/>
    <property type="project" value="UniProtKB-UniRule"/>
</dbReference>
<accession>A0AAJ7SCZ8</accession>
<keyword evidence="4 12" id="KW-0949">S-adenosyl-L-methionine</keyword>
<comment type="similarity">
    <text evidence="1 12">Belongs to the methyltransferase TRM13 family.</text>
</comment>
<organism evidence="15 16">
    <name type="scientific">Galendromus occidentalis</name>
    <name type="common">western predatory mite</name>
    <dbReference type="NCBI Taxonomy" id="34638"/>
    <lineage>
        <taxon>Eukaryota</taxon>
        <taxon>Metazoa</taxon>
        <taxon>Ecdysozoa</taxon>
        <taxon>Arthropoda</taxon>
        <taxon>Chelicerata</taxon>
        <taxon>Arachnida</taxon>
        <taxon>Acari</taxon>
        <taxon>Parasitiformes</taxon>
        <taxon>Mesostigmata</taxon>
        <taxon>Gamasina</taxon>
        <taxon>Phytoseioidea</taxon>
        <taxon>Phytoseiidae</taxon>
        <taxon>Typhlodrominae</taxon>
        <taxon>Galendromus</taxon>
    </lineage>
</organism>
<dbReference type="PANTHER" id="PTHR12998:SF0">
    <property type="entry name" value="TRNA:M(4)X MODIFICATION ENZYME TRM13 HOMOLOG"/>
    <property type="match status" value="1"/>
</dbReference>
<evidence type="ECO:0000256" key="10">
    <source>
        <dbReference type="ARBA" id="ARBA00048635"/>
    </source>
</evidence>
<evidence type="ECO:0000256" key="6">
    <source>
        <dbReference type="ARBA" id="ARBA00022723"/>
    </source>
</evidence>
<dbReference type="PANTHER" id="PTHR12998">
    <property type="entry name" value="TRNA:M(4)X MODIFICATION ENZYME TRM13 HOMOLOG"/>
    <property type="match status" value="1"/>
</dbReference>
<dbReference type="GO" id="GO:0030488">
    <property type="term" value="P:tRNA methylation"/>
    <property type="evidence" value="ECO:0007669"/>
    <property type="project" value="InterPro"/>
</dbReference>
<dbReference type="Pfam" id="PF11722">
    <property type="entry name" value="zf-TRM13_CCCH"/>
    <property type="match status" value="1"/>
</dbReference>
<dbReference type="GO" id="GO:0008270">
    <property type="term" value="F:zinc ion binding"/>
    <property type="evidence" value="ECO:0007669"/>
    <property type="project" value="UniProtKB-KW"/>
</dbReference>
<feature type="compositionally biased region" description="Basic and acidic residues" evidence="13">
    <location>
        <begin position="11"/>
        <end position="33"/>
    </location>
</feature>
<keyword evidence="15" id="KW-1185">Reference proteome</keyword>
<comment type="function">
    <text evidence="12">tRNA methylase which 2'-O-methylates cytidine(4) in tRNA(Pro) and tRNA(Gly)(GCC), and adenosine(4) in tRNA(His).</text>
</comment>
<evidence type="ECO:0000256" key="12">
    <source>
        <dbReference type="RuleBase" id="RU367103"/>
    </source>
</evidence>
<dbReference type="RefSeq" id="XP_028966334.1">
    <property type="nucleotide sequence ID" value="XM_029110501.1"/>
</dbReference>
<dbReference type="Pfam" id="PF05253">
    <property type="entry name" value="zf-U11-48K"/>
    <property type="match status" value="1"/>
</dbReference>
<dbReference type="AlphaFoldDB" id="A0AAJ7SCZ8"/>
<feature type="compositionally biased region" description="Polar residues" evidence="13">
    <location>
        <begin position="1"/>
        <end position="10"/>
    </location>
</feature>
<evidence type="ECO:0000256" key="7">
    <source>
        <dbReference type="ARBA" id="ARBA00022771"/>
    </source>
</evidence>
<reference evidence="16" key="1">
    <citation type="submission" date="2025-08" db="UniProtKB">
        <authorList>
            <consortium name="RefSeq"/>
        </authorList>
    </citation>
    <scope>IDENTIFICATION</scope>
</reference>
<dbReference type="Proteomes" id="UP000694867">
    <property type="component" value="Unplaced"/>
</dbReference>
<dbReference type="InterPro" id="IPR022776">
    <property type="entry name" value="TRM13/UPF0224_CHHC_Znf_dom"/>
</dbReference>
<sequence length="404" mass="45825">MSELDTSTGESSKRAVREEFGDPCSKKQREFKLNDQSTGKIANPDYRQCQYLVVRKNRRCRQRANKDCDYCGEHLLLSNQKDGNHGRIPCPLDPSHSCYAHLLEAHLKKCNARKKPMPDYYVEGINGADSEASTERISVHTVGDEELLSFIERIDGVYRAHVSKPVEYDGCHELILEELEKFKDCAMVNKHLNQQGALLKIMEEKGLLEANQMFVEFGAGRGQLATWVMRSLGDDGVDRSAFVLVDRGSQRYKADNRFVDKWGASIHRIRADIRHLCLERLDPFKKHEGRVVGFCKHLCGVAIDLALRCITGSIGENRLPQALSPCIPGIVMAVCCHHRCEWRWYSGKEWLESLGLTERDFQLMVSIAGWATCGSGCGLNRVPAFGGDDHNYLYYYQQFILETA</sequence>
<evidence type="ECO:0000313" key="16">
    <source>
        <dbReference type="RefSeq" id="XP_028966334.1"/>
    </source>
</evidence>
<evidence type="ECO:0000259" key="14">
    <source>
        <dbReference type="PROSITE" id="PS51800"/>
    </source>
</evidence>
<feature type="region of interest" description="Disordered" evidence="13">
    <location>
        <begin position="1"/>
        <end position="35"/>
    </location>
</feature>